<dbReference type="OrthoDB" id="564699at2"/>
<dbReference type="Proteomes" id="UP000322917">
    <property type="component" value="Unassembled WGS sequence"/>
</dbReference>
<name>A0A1M6GSB7_9FIRM</name>
<dbReference type="RefSeq" id="WP_149734576.1">
    <property type="nucleotide sequence ID" value="NZ_FQZD01000012.1"/>
</dbReference>
<proteinExistence type="predicted"/>
<organism evidence="1 2">
    <name type="scientific">Propionispora hippei DSM 15287</name>
    <dbReference type="NCBI Taxonomy" id="1123003"/>
    <lineage>
        <taxon>Bacteria</taxon>
        <taxon>Bacillati</taxon>
        <taxon>Bacillota</taxon>
        <taxon>Negativicutes</taxon>
        <taxon>Selenomonadales</taxon>
        <taxon>Sporomusaceae</taxon>
        <taxon>Propionispora</taxon>
    </lineage>
</organism>
<sequence>MSDNTPRLILPYIVQSQAQKEVTHAMGLNRLDAFTQTAVETTSLTAPPVGIEGNLYIVGIGATGAWAAKDKQLAQFIGGSWVFYTPFEGMRVWDKQTAQPLVYKGSIWQNEFSAANRIGFFGATPIVKAIVSFGNMDNEIGGLTVSASYSQVEVQALRDKCEELADDVRALKAALSSYGLV</sequence>
<dbReference type="InterPro" id="IPR021251">
    <property type="entry name" value="DUF2793"/>
</dbReference>
<dbReference type="AlphaFoldDB" id="A0A1M6GSB7"/>
<evidence type="ECO:0008006" key="3">
    <source>
        <dbReference type="Google" id="ProtNLM"/>
    </source>
</evidence>
<keyword evidence="2" id="KW-1185">Reference proteome</keyword>
<protein>
    <recommendedName>
        <fullName evidence="3">DUF2793 domain-containing protein</fullName>
    </recommendedName>
</protein>
<evidence type="ECO:0000313" key="2">
    <source>
        <dbReference type="Proteomes" id="UP000322917"/>
    </source>
</evidence>
<dbReference type="EMBL" id="FQZD01000012">
    <property type="protein sequence ID" value="SHJ12831.1"/>
    <property type="molecule type" value="Genomic_DNA"/>
</dbReference>
<reference evidence="1 2" key="1">
    <citation type="submission" date="2016-11" db="EMBL/GenBank/DDBJ databases">
        <authorList>
            <person name="Varghese N."/>
            <person name="Submissions S."/>
        </authorList>
    </citation>
    <scope>NUCLEOTIDE SEQUENCE [LARGE SCALE GENOMIC DNA]</scope>
    <source>
        <strain evidence="1 2">DSM 15287</strain>
    </source>
</reference>
<gene>
    <name evidence="1" type="ORF">SAMN02745170_01808</name>
</gene>
<accession>A0A1M6GSB7</accession>
<evidence type="ECO:0000313" key="1">
    <source>
        <dbReference type="EMBL" id="SHJ12831.1"/>
    </source>
</evidence>
<dbReference type="Pfam" id="PF10983">
    <property type="entry name" value="DUF2793"/>
    <property type="match status" value="1"/>
</dbReference>
<dbReference type="Gene3D" id="6.10.140.940">
    <property type="match status" value="1"/>
</dbReference>